<dbReference type="SUPFAM" id="SSF57850">
    <property type="entry name" value="RING/U-box"/>
    <property type="match status" value="1"/>
</dbReference>
<feature type="non-terminal residue" evidence="6">
    <location>
        <position position="1"/>
    </location>
</feature>
<gene>
    <name evidence="6" type="ORF">BGZ99_002414</name>
</gene>
<evidence type="ECO:0000259" key="5">
    <source>
        <dbReference type="PROSITE" id="PS51292"/>
    </source>
</evidence>
<keyword evidence="2" id="KW-0863">Zinc-finger</keyword>
<dbReference type="EMBL" id="JAAAIP010001713">
    <property type="protein sequence ID" value="KAG0304439.1"/>
    <property type="molecule type" value="Genomic_DNA"/>
</dbReference>
<dbReference type="GO" id="GO:0008270">
    <property type="term" value="F:zinc ion binding"/>
    <property type="evidence" value="ECO:0007669"/>
    <property type="project" value="UniProtKB-KW"/>
</dbReference>
<feature type="domain" description="RING-CH-type" evidence="5">
    <location>
        <begin position="50"/>
        <end position="118"/>
    </location>
</feature>
<name>A0A9P6R0E1_9FUNG</name>
<accession>A0A9P6R0E1</accession>
<dbReference type="SMART" id="SM00744">
    <property type="entry name" value="RINGv"/>
    <property type="match status" value="1"/>
</dbReference>
<keyword evidence="3" id="KW-0862">Zinc</keyword>
<reference evidence="6" key="1">
    <citation type="journal article" date="2020" name="Fungal Divers.">
        <title>Resolving the Mortierellaceae phylogeny through synthesis of multi-gene phylogenetics and phylogenomics.</title>
        <authorList>
            <person name="Vandepol N."/>
            <person name="Liber J."/>
            <person name="Desiro A."/>
            <person name="Na H."/>
            <person name="Kennedy M."/>
            <person name="Barry K."/>
            <person name="Grigoriev I.V."/>
            <person name="Miller A.N."/>
            <person name="O'Donnell K."/>
            <person name="Stajich J.E."/>
            <person name="Bonito G."/>
        </authorList>
    </citation>
    <scope>NUCLEOTIDE SEQUENCE</scope>
    <source>
        <strain evidence="6">REB-010B</strain>
    </source>
</reference>
<evidence type="ECO:0000256" key="3">
    <source>
        <dbReference type="ARBA" id="ARBA00022833"/>
    </source>
</evidence>
<evidence type="ECO:0000256" key="4">
    <source>
        <dbReference type="SAM" id="Phobius"/>
    </source>
</evidence>
<dbReference type="PROSITE" id="PS51292">
    <property type="entry name" value="ZF_RING_CH"/>
    <property type="match status" value="1"/>
</dbReference>
<protein>
    <recommendedName>
        <fullName evidence="5">RING-CH-type domain-containing protein</fullName>
    </recommendedName>
</protein>
<keyword evidence="4" id="KW-0812">Transmembrane</keyword>
<dbReference type="Proteomes" id="UP000738325">
    <property type="component" value="Unassembled WGS sequence"/>
</dbReference>
<dbReference type="PANTHER" id="PTHR46347">
    <property type="entry name" value="RING/FYVE/PHD ZINC FINGER SUPERFAMILY PROTEIN"/>
    <property type="match status" value="1"/>
</dbReference>
<dbReference type="PANTHER" id="PTHR46347:SF1">
    <property type="entry name" value="RING_FYVE_PHD ZINC FINGER SUPERFAMILY PROTEIN"/>
    <property type="match status" value="1"/>
</dbReference>
<dbReference type="CDD" id="cd16495">
    <property type="entry name" value="RING_CH-C4HC3_MARCH"/>
    <property type="match status" value="1"/>
</dbReference>
<evidence type="ECO:0000256" key="2">
    <source>
        <dbReference type="ARBA" id="ARBA00022771"/>
    </source>
</evidence>
<dbReference type="InterPro" id="IPR013083">
    <property type="entry name" value="Znf_RING/FYVE/PHD"/>
</dbReference>
<evidence type="ECO:0000313" key="6">
    <source>
        <dbReference type="EMBL" id="KAG0304439.1"/>
    </source>
</evidence>
<feature type="transmembrane region" description="Helical" evidence="4">
    <location>
        <begin position="185"/>
        <end position="207"/>
    </location>
</feature>
<evidence type="ECO:0000256" key="1">
    <source>
        <dbReference type="ARBA" id="ARBA00022723"/>
    </source>
</evidence>
<dbReference type="Gene3D" id="3.30.40.10">
    <property type="entry name" value="Zinc/RING finger domain, C3HC4 (zinc finger)"/>
    <property type="match status" value="1"/>
</dbReference>
<dbReference type="AlphaFoldDB" id="A0A9P6R0E1"/>
<comment type="caution">
    <text evidence="6">The sequence shown here is derived from an EMBL/GenBank/DDBJ whole genome shotgun (WGS) entry which is preliminary data.</text>
</comment>
<keyword evidence="7" id="KW-1185">Reference proteome</keyword>
<keyword evidence="1" id="KW-0479">Metal-binding</keyword>
<keyword evidence="4" id="KW-0472">Membrane</keyword>
<keyword evidence="4" id="KW-1133">Transmembrane helix</keyword>
<evidence type="ECO:0000313" key="7">
    <source>
        <dbReference type="Proteomes" id="UP000738325"/>
    </source>
</evidence>
<dbReference type="InterPro" id="IPR011016">
    <property type="entry name" value="Znf_RING-CH"/>
</dbReference>
<feature type="transmembrane region" description="Helical" evidence="4">
    <location>
        <begin position="130"/>
        <end position="150"/>
    </location>
</feature>
<sequence length="259" mass="28369">PLVNLEADHHHHEESLNDMRLTTQHTASLTTSHTNLIGAKIAEEAAEDIASPTNVRTCRICFESSDDDSDAGHLISPCLCKGSSQYIHLGCLEQWRTKSTRKDSYYRCDTCHYHYSFSRPWIAHVLGHPLFLHIITLLMFLTLCYAAAWGGRELDMSGAWEWKKMFGRESKEPTFTLLGLDALDYLWGLSVLAIIGLLGMIIFGVVYSCTCCGRSGRGGGGGGGFFYPMYFGSWGSGGGDSGGGEVICAIFLVAILIIG</sequence>
<dbReference type="OrthoDB" id="264354at2759"/>
<proteinExistence type="predicted"/>
<dbReference type="Pfam" id="PF12906">
    <property type="entry name" value="RINGv"/>
    <property type="match status" value="1"/>
</dbReference>
<organism evidence="6 7">
    <name type="scientific">Dissophora globulifera</name>
    <dbReference type="NCBI Taxonomy" id="979702"/>
    <lineage>
        <taxon>Eukaryota</taxon>
        <taxon>Fungi</taxon>
        <taxon>Fungi incertae sedis</taxon>
        <taxon>Mucoromycota</taxon>
        <taxon>Mortierellomycotina</taxon>
        <taxon>Mortierellomycetes</taxon>
        <taxon>Mortierellales</taxon>
        <taxon>Mortierellaceae</taxon>
        <taxon>Dissophora</taxon>
    </lineage>
</organism>